<dbReference type="PROSITE" id="PS51257">
    <property type="entry name" value="PROKAR_LIPOPROTEIN"/>
    <property type="match status" value="1"/>
</dbReference>
<evidence type="ECO:0000313" key="3">
    <source>
        <dbReference type="EMBL" id="MBK9718058.1"/>
    </source>
</evidence>
<accession>A0A9D7SA60</accession>
<evidence type="ECO:0000256" key="1">
    <source>
        <dbReference type="SAM" id="SignalP"/>
    </source>
</evidence>
<reference evidence="3 4" key="1">
    <citation type="submission" date="2020-10" db="EMBL/GenBank/DDBJ databases">
        <title>Connecting structure to function with the recovery of over 1000 high-quality activated sludge metagenome-assembled genomes encoding full-length rRNA genes using long-read sequencing.</title>
        <authorList>
            <person name="Singleton C.M."/>
            <person name="Petriglieri F."/>
            <person name="Kristensen J.M."/>
            <person name="Kirkegaard R.H."/>
            <person name="Michaelsen T.Y."/>
            <person name="Andersen M.H."/>
            <person name="Karst S.M."/>
            <person name="Dueholm M.S."/>
            <person name="Nielsen P.H."/>
            <person name="Albertsen M."/>
        </authorList>
    </citation>
    <scope>NUCLEOTIDE SEQUENCE [LARGE SCALE GENOMIC DNA]</scope>
    <source>
        <strain evidence="3">Ribe_18-Q3-R11-54_BAT3C.373</strain>
    </source>
</reference>
<organism evidence="3 4">
    <name type="scientific">Candidatus Defluviibacterium haderslevense</name>
    <dbReference type="NCBI Taxonomy" id="2981993"/>
    <lineage>
        <taxon>Bacteria</taxon>
        <taxon>Pseudomonadati</taxon>
        <taxon>Bacteroidota</taxon>
        <taxon>Saprospiria</taxon>
        <taxon>Saprospirales</taxon>
        <taxon>Saprospiraceae</taxon>
        <taxon>Candidatus Defluviibacterium</taxon>
    </lineage>
</organism>
<feature type="domain" description="Secretion system C-terminal sorting" evidence="2">
    <location>
        <begin position="93"/>
        <end position="161"/>
    </location>
</feature>
<dbReference type="Proteomes" id="UP000808349">
    <property type="component" value="Unassembled WGS sequence"/>
</dbReference>
<feature type="chain" id="PRO_5038520601" description="Secretion system C-terminal sorting domain-containing protein" evidence="1">
    <location>
        <begin position="24"/>
        <end position="170"/>
    </location>
</feature>
<dbReference type="AlphaFoldDB" id="A0A9D7SA60"/>
<evidence type="ECO:0000313" key="4">
    <source>
        <dbReference type="Proteomes" id="UP000808349"/>
    </source>
</evidence>
<feature type="signal peptide" evidence="1">
    <location>
        <begin position="1"/>
        <end position="23"/>
    </location>
</feature>
<name>A0A9D7SA60_9BACT</name>
<sequence>MKILIYSMLIMHVFNQSCLNAQAVIPSSVIGCGASEMSSANLKLVGTIGQSVIGVVNTSSLLNAQGFWQTYRSKVVKTTDFKLTSNVEVRLVPNPLSKNGTLLIDLQEAQEFDLKIINLMGLESQHLGLKSLDSGRQALTLDMTRLSDGIYFIILKNQKNDIKIPFVKIN</sequence>
<dbReference type="Pfam" id="PF18962">
    <property type="entry name" value="Por_Secre_tail"/>
    <property type="match status" value="1"/>
</dbReference>
<dbReference type="EMBL" id="JADKFW010000007">
    <property type="protein sequence ID" value="MBK9718058.1"/>
    <property type="molecule type" value="Genomic_DNA"/>
</dbReference>
<proteinExistence type="predicted"/>
<evidence type="ECO:0000259" key="2">
    <source>
        <dbReference type="Pfam" id="PF18962"/>
    </source>
</evidence>
<protein>
    <recommendedName>
        <fullName evidence="2">Secretion system C-terminal sorting domain-containing protein</fullName>
    </recommendedName>
</protein>
<keyword evidence="1" id="KW-0732">Signal</keyword>
<gene>
    <name evidence="3" type="ORF">IPO85_11210</name>
</gene>
<comment type="caution">
    <text evidence="3">The sequence shown here is derived from an EMBL/GenBank/DDBJ whole genome shotgun (WGS) entry which is preliminary data.</text>
</comment>
<dbReference type="InterPro" id="IPR026444">
    <property type="entry name" value="Secre_tail"/>
</dbReference>